<dbReference type="EMBL" id="MOEC01000008">
    <property type="protein sequence ID" value="OIS93688.1"/>
    <property type="molecule type" value="Genomic_DNA"/>
</dbReference>
<protein>
    <recommendedName>
        <fullName evidence="4">HTH araC/xylS-type domain-containing protein</fullName>
    </recommendedName>
</protein>
<dbReference type="InterPro" id="IPR050204">
    <property type="entry name" value="AraC_XylS_family_regulators"/>
</dbReference>
<dbReference type="Gene3D" id="1.10.10.60">
    <property type="entry name" value="Homeodomain-like"/>
    <property type="match status" value="1"/>
</dbReference>
<keyword evidence="2" id="KW-0238">DNA-binding</keyword>
<dbReference type="PANTHER" id="PTHR46796">
    <property type="entry name" value="HTH-TYPE TRANSCRIPTIONAL ACTIVATOR RHAS-RELATED"/>
    <property type="match status" value="1"/>
</dbReference>
<dbReference type="InterPro" id="IPR009057">
    <property type="entry name" value="Homeodomain-like_sf"/>
</dbReference>
<reference evidence="5 6" key="1">
    <citation type="submission" date="2016-10" db="EMBL/GenBank/DDBJ databases">
        <title>The Draft Genome Sequence of the Potato Rhizosphere Bacteria Ochrobactrum sp. IPA7.2.</title>
        <authorList>
            <person name="Gogoleva N.E."/>
            <person name="Khlopko Y.A."/>
            <person name="Burygin G.L."/>
            <person name="Plotnikov A.O."/>
        </authorList>
    </citation>
    <scope>NUCLEOTIDE SEQUENCE [LARGE SCALE GENOMIC DNA]</scope>
    <source>
        <strain evidence="5 6">IPA7.2</strain>
    </source>
</reference>
<keyword evidence="6" id="KW-1185">Reference proteome</keyword>
<evidence type="ECO:0000313" key="6">
    <source>
        <dbReference type="Proteomes" id="UP000182985"/>
    </source>
</evidence>
<dbReference type="Proteomes" id="UP000182985">
    <property type="component" value="Unassembled WGS sequence"/>
</dbReference>
<keyword evidence="3" id="KW-0804">Transcription</keyword>
<comment type="caution">
    <text evidence="5">The sequence shown here is derived from an EMBL/GenBank/DDBJ whole genome shotgun (WGS) entry which is preliminary data.</text>
</comment>
<dbReference type="InterPro" id="IPR018060">
    <property type="entry name" value="HTH_AraC"/>
</dbReference>
<name>A0A1J6IF22_9HYPH</name>
<keyword evidence="1" id="KW-0805">Transcription regulation</keyword>
<dbReference type="SMART" id="SM00342">
    <property type="entry name" value="HTH_ARAC"/>
    <property type="match status" value="1"/>
</dbReference>
<gene>
    <name evidence="5" type="ORF">BLA27_10300</name>
</gene>
<sequence length="320" mass="34853">MSEGGSNTEGGTFTRIPISQIDDLSEAVRHANLTATQCSTKLNAGSLAYAEVDGVICSTGKIGGKVALQGPLSCDVLSIGVGLILPPGNRQWLLEVETGEMGIFHAGDEHDALYSEGSIYAVASLPLNLLERFAADEDIVLDRATLGGTGIHARKMDPHTLAHLTYMFSLIHSGTSNGGNATRELLSAIIQHLGRPPVDLLRRASRNRHNAVFLRARAYIYDNLSHPMSLDEIASAANASRRTLCRAFAEIIDITPQAYVRRIRLHRIRQNLASEAERNCTITVVANNWGISELGRFAKWYHDLFGELPSETLKRSRVAA</sequence>
<evidence type="ECO:0000256" key="2">
    <source>
        <dbReference type="ARBA" id="ARBA00023125"/>
    </source>
</evidence>
<dbReference type="PANTHER" id="PTHR46796:SF12">
    <property type="entry name" value="HTH-TYPE DNA-BINDING TRANSCRIPTIONAL ACTIVATOR EUTR"/>
    <property type="match status" value="1"/>
</dbReference>
<evidence type="ECO:0000313" key="5">
    <source>
        <dbReference type="EMBL" id="OIS93688.1"/>
    </source>
</evidence>
<dbReference type="GO" id="GO:0003700">
    <property type="term" value="F:DNA-binding transcription factor activity"/>
    <property type="evidence" value="ECO:0007669"/>
    <property type="project" value="InterPro"/>
</dbReference>
<dbReference type="RefSeq" id="WP_071631673.1">
    <property type="nucleotide sequence ID" value="NZ_MOEC01000008.1"/>
</dbReference>
<proteinExistence type="predicted"/>
<organism evidence="5 6">
    <name type="scientific">Brucella cytisi</name>
    <dbReference type="NCBI Taxonomy" id="407152"/>
    <lineage>
        <taxon>Bacteria</taxon>
        <taxon>Pseudomonadati</taxon>
        <taxon>Pseudomonadota</taxon>
        <taxon>Alphaproteobacteria</taxon>
        <taxon>Hyphomicrobiales</taxon>
        <taxon>Brucellaceae</taxon>
        <taxon>Brucella/Ochrobactrum group</taxon>
        <taxon>Brucella</taxon>
    </lineage>
</organism>
<evidence type="ECO:0000259" key="4">
    <source>
        <dbReference type="PROSITE" id="PS01124"/>
    </source>
</evidence>
<dbReference type="AlphaFoldDB" id="A0A1J6IF22"/>
<feature type="domain" description="HTH araC/xylS-type" evidence="4">
    <location>
        <begin position="214"/>
        <end position="315"/>
    </location>
</feature>
<evidence type="ECO:0000256" key="1">
    <source>
        <dbReference type="ARBA" id="ARBA00023015"/>
    </source>
</evidence>
<dbReference type="SUPFAM" id="SSF46689">
    <property type="entry name" value="Homeodomain-like"/>
    <property type="match status" value="1"/>
</dbReference>
<dbReference type="GO" id="GO:0043565">
    <property type="term" value="F:sequence-specific DNA binding"/>
    <property type="evidence" value="ECO:0007669"/>
    <property type="project" value="InterPro"/>
</dbReference>
<accession>A0A1J6IF22</accession>
<dbReference type="Pfam" id="PF12833">
    <property type="entry name" value="HTH_18"/>
    <property type="match status" value="1"/>
</dbReference>
<evidence type="ECO:0000256" key="3">
    <source>
        <dbReference type="ARBA" id="ARBA00023163"/>
    </source>
</evidence>
<dbReference type="PROSITE" id="PS01124">
    <property type="entry name" value="HTH_ARAC_FAMILY_2"/>
    <property type="match status" value="1"/>
</dbReference>